<evidence type="ECO:0000256" key="2">
    <source>
        <dbReference type="ARBA" id="ARBA00022679"/>
    </source>
</evidence>
<evidence type="ECO:0000313" key="4">
    <source>
        <dbReference type="EMBL" id="GAA3216368.1"/>
    </source>
</evidence>
<evidence type="ECO:0000256" key="1">
    <source>
        <dbReference type="ARBA" id="ARBA00022605"/>
    </source>
</evidence>
<protein>
    <submittedName>
        <fullName evidence="4">Homoserine O-succinyltransferase</fullName>
    </submittedName>
</protein>
<dbReference type="InterPro" id="IPR033752">
    <property type="entry name" value="MetA_family"/>
</dbReference>
<dbReference type="Gene3D" id="3.40.50.880">
    <property type="match status" value="1"/>
</dbReference>
<dbReference type="Proteomes" id="UP001501237">
    <property type="component" value="Unassembled WGS sequence"/>
</dbReference>
<dbReference type="SUPFAM" id="SSF52317">
    <property type="entry name" value="Class I glutamine amidotransferase-like"/>
    <property type="match status" value="1"/>
</dbReference>
<dbReference type="RefSeq" id="WP_344829912.1">
    <property type="nucleotide sequence ID" value="NZ_BAAAUV010000008.1"/>
</dbReference>
<comment type="caution">
    <text evidence="4">The sequence shown here is derived from an EMBL/GenBank/DDBJ whole genome shotgun (WGS) entry which is preliminary data.</text>
</comment>
<reference evidence="5" key="1">
    <citation type="journal article" date="2019" name="Int. J. Syst. Evol. Microbiol.">
        <title>The Global Catalogue of Microorganisms (GCM) 10K type strain sequencing project: providing services to taxonomists for standard genome sequencing and annotation.</title>
        <authorList>
            <consortium name="The Broad Institute Genomics Platform"/>
            <consortium name="The Broad Institute Genome Sequencing Center for Infectious Disease"/>
            <person name="Wu L."/>
            <person name="Ma J."/>
        </authorList>
    </citation>
    <scope>NUCLEOTIDE SEQUENCE [LARGE SCALE GENOMIC DNA]</scope>
    <source>
        <strain evidence="5">JCM 9377</strain>
    </source>
</reference>
<gene>
    <name evidence="4" type="ORF">GCM10010468_38380</name>
</gene>
<proteinExistence type="predicted"/>
<dbReference type="EMBL" id="BAAAUV010000008">
    <property type="protein sequence ID" value="GAA3216368.1"/>
    <property type="molecule type" value="Genomic_DNA"/>
</dbReference>
<dbReference type="PANTHER" id="PTHR20919">
    <property type="entry name" value="HOMOSERINE O-SUCCINYLTRANSFERASE"/>
    <property type="match status" value="1"/>
</dbReference>
<dbReference type="PANTHER" id="PTHR20919:SF0">
    <property type="entry name" value="HOMOSERINE O-SUCCINYLTRANSFERASE"/>
    <property type="match status" value="1"/>
</dbReference>
<name>A0ABP6QAZ1_9ACTN</name>
<keyword evidence="2" id="KW-0808">Transferase</keyword>
<organism evidence="4 5">
    <name type="scientific">Actinocorallia longicatena</name>
    <dbReference type="NCBI Taxonomy" id="111803"/>
    <lineage>
        <taxon>Bacteria</taxon>
        <taxon>Bacillati</taxon>
        <taxon>Actinomycetota</taxon>
        <taxon>Actinomycetes</taxon>
        <taxon>Streptosporangiales</taxon>
        <taxon>Thermomonosporaceae</taxon>
        <taxon>Actinocorallia</taxon>
    </lineage>
</organism>
<sequence>MGFWGADLRVGIVDLMPRPGLAHRQFADMITAAGLPVEIVAIPLPMGADVADPAACGLDWRLMAAMDGLIVTGTEPRSPSLHADPMRAIVARILEVGAPSTIFSCFAAHAALSVLHPIQREPLPVKYRGVLPHTAAHHPLTEGLPEGTPVPHSRWNRVRLPAEIVPVLVTADDWHLAASADGLRHIFFQGHPEYDADTLFREYRRDARRYLAGETSWFPELPTGFLDGDTRAALLAFRALAMARREPSVMDRFPTAGFIDRCTATWTDAARCVTTNWLTALATAREAVPAA</sequence>
<keyword evidence="5" id="KW-1185">Reference proteome</keyword>
<keyword evidence="1" id="KW-0028">Amino-acid biosynthesis</keyword>
<dbReference type="Pfam" id="PF04204">
    <property type="entry name" value="HTS"/>
    <property type="match status" value="1"/>
</dbReference>
<evidence type="ECO:0000313" key="5">
    <source>
        <dbReference type="Proteomes" id="UP001501237"/>
    </source>
</evidence>
<accession>A0ABP6QAZ1</accession>
<evidence type="ECO:0000256" key="3">
    <source>
        <dbReference type="ARBA" id="ARBA00023315"/>
    </source>
</evidence>
<keyword evidence="3" id="KW-0012">Acyltransferase</keyword>
<dbReference type="InterPro" id="IPR029062">
    <property type="entry name" value="Class_I_gatase-like"/>
</dbReference>